<dbReference type="Proteomes" id="UP000000758">
    <property type="component" value="Chromosome"/>
</dbReference>
<protein>
    <submittedName>
        <fullName evidence="1">Uncharacterized protein</fullName>
    </submittedName>
</protein>
<keyword evidence="2" id="KW-1185">Reference proteome</keyword>
<name>A0RXN8_CENSY</name>
<dbReference type="KEGG" id="csy:CENSYa_1483"/>
<proteinExistence type="predicted"/>
<gene>
    <name evidence="1" type="ordered locus">CENSYa_1483</name>
</gene>
<dbReference type="EnsemblBacteria" id="ABK78105">
    <property type="protein sequence ID" value="ABK78105"/>
    <property type="gene ID" value="CENSYa_1483"/>
</dbReference>
<evidence type="ECO:0000313" key="1">
    <source>
        <dbReference type="EMBL" id="ABK78105.1"/>
    </source>
</evidence>
<reference evidence="1 2" key="1">
    <citation type="journal article" date="2006" name="Proc. Natl. Acad. Sci. U.S.A.">
        <title>Genomic analysis of the uncultivated marine crenarchaeote Cenarchaeum symbiosum.</title>
        <authorList>
            <person name="Hallam S.J."/>
            <person name="Konstantinidis K.T."/>
            <person name="Putnam N."/>
            <person name="Schleper C."/>
            <person name="Watanabe Y."/>
            <person name="Sugahara J."/>
            <person name="Preston C."/>
            <person name="de la Torre J."/>
            <person name="Richardson P.M."/>
            <person name="DeLong E.F."/>
        </authorList>
    </citation>
    <scope>NUCLEOTIDE SEQUENCE [LARGE SCALE GENOMIC DNA]</scope>
    <source>
        <strain evidence="2">A</strain>
    </source>
</reference>
<organism evidence="1 2">
    <name type="scientific">Cenarchaeum symbiosum (strain A)</name>
    <dbReference type="NCBI Taxonomy" id="414004"/>
    <lineage>
        <taxon>Archaea</taxon>
        <taxon>Nitrososphaerota</taxon>
        <taxon>Candidatus Cenarchaeales</taxon>
        <taxon>Candidatus Cenarchaeaceae</taxon>
        <taxon>Candidatus Cenarchaeum</taxon>
    </lineage>
</organism>
<dbReference type="HOGENOM" id="CLU_2930046_0_0_2"/>
<evidence type="ECO:0000313" key="2">
    <source>
        <dbReference type="Proteomes" id="UP000000758"/>
    </source>
</evidence>
<dbReference type="AlphaFoldDB" id="A0RXN8"/>
<sequence length="60" mass="6566">MAVRPALYAWGLRGASPCMYPLGRLGWHPTEACLRTGPLLVSRLAGSRTHRAHAQACMTF</sequence>
<accession>A0RXN8</accession>
<dbReference type="EMBL" id="DP000238">
    <property type="protein sequence ID" value="ABK78105.1"/>
    <property type="molecule type" value="Genomic_DNA"/>
</dbReference>
<dbReference type="STRING" id="414004.CENSYa_1483"/>